<comment type="function">
    <text evidence="1">Catalyzes the phosphorylation of riboflavin to FMN followed by the adenylation of FMN to FAD.</text>
</comment>
<dbReference type="EC" id="2.7.7.2" evidence="15"/>
<dbReference type="PANTHER" id="PTHR22749:SF6">
    <property type="entry name" value="RIBOFLAVIN KINASE"/>
    <property type="match status" value="1"/>
</dbReference>
<protein>
    <recommendedName>
        <fullName evidence="15">Riboflavin biosynthesis protein</fullName>
    </recommendedName>
    <domain>
        <recommendedName>
            <fullName evidence="15">Riboflavin kinase</fullName>
            <ecNumber evidence="15">2.7.1.26</ecNumber>
        </recommendedName>
        <alternativeName>
            <fullName evidence="15">Flavokinase</fullName>
        </alternativeName>
    </domain>
    <domain>
        <recommendedName>
            <fullName evidence="15">FMN adenylyltransferase</fullName>
            <ecNumber evidence="15">2.7.7.2</ecNumber>
        </recommendedName>
        <alternativeName>
            <fullName evidence="15">FAD pyrophosphorylase</fullName>
        </alternativeName>
        <alternativeName>
            <fullName evidence="15">FAD synthase</fullName>
        </alternativeName>
    </domain>
</protein>
<dbReference type="SUPFAM" id="SSF52374">
    <property type="entry name" value="Nucleotidylyl transferase"/>
    <property type="match status" value="1"/>
</dbReference>
<evidence type="ECO:0000256" key="3">
    <source>
        <dbReference type="ARBA" id="ARBA00005201"/>
    </source>
</evidence>
<keyword evidence="6 15" id="KW-0808">Transferase</keyword>
<evidence type="ECO:0000256" key="4">
    <source>
        <dbReference type="ARBA" id="ARBA00022630"/>
    </source>
</evidence>
<evidence type="ECO:0000256" key="10">
    <source>
        <dbReference type="ARBA" id="ARBA00022827"/>
    </source>
</evidence>
<dbReference type="NCBIfam" id="NF004162">
    <property type="entry name" value="PRK05627.1-5"/>
    <property type="match status" value="1"/>
</dbReference>
<evidence type="ECO:0000256" key="7">
    <source>
        <dbReference type="ARBA" id="ARBA00022695"/>
    </source>
</evidence>
<evidence type="ECO:0000256" key="9">
    <source>
        <dbReference type="ARBA" id="ARBA00022777"/>
    </source>
</evidence>
<dbReference type="PIRSF" id="PIRSF004491">
    <property type="entry name" value="FAD_Synth"/>
    <property type="match status" value="1"/>
</dbReference>
<dbReference type="CDD" id="cd02064">
    <property type="entry name" value="FAD_synthetase_N"/>
    <property type="match status" value="1"/>
</dbReference>
<dbReference type="GO" id="GO:0008531">
    <property type="term" value="F:riboflavin kinase activity"/>
    <property type="evidence" value="ECO:0007669"/>
    <property type="project" value="UniProtKB-UniRule"/>
</dbReference>
<dbReference type="EMBL" id="AP018738">
    <property type="protein sequence ID" value="BBE52223.1"/>
    <property type="molecule type" value="Genomic_DNA"/>
</dbReference>
<dbReference type="InterPro" id="IPR023468">
    <property type="entry name" value="Riboflavin_kinase"/>
</dbReference>
<keyword evidence="9 15" id="KW-0418">Kinase</keyword>
<dbReference type="InterPro" id="IPR014729">
    <property type="entry name" value="Rossmann-like_a/b/a_fold"/>
</dbReference>
<dbReference type="NCBIfam" id="NF004159">
    <property type="entry name" value="PRK05627.1-2"/>
    <property type="match status" value="1"/>
</dbReference>
<dbReference type="KEGG" id="fam:OYT1_ch2717"/>
<comment type="pathway">
    <text evidence="3 15">Cofactor biosynthesis; FMN biosynthesis; FMN from riboflavin (ATP route): step 1/1.</text>
</comment>
<keyword evidence="4 15" id="KW-0285">Flavoprotein</keyword>
<dbReference type="InterPro" id="IPR004821">
    <property type="entry name" value="Cyt_trans-like"/>
</dbReference>
<dbReference type="AlphaFoldDB" id="A0A2Z6GF21"/>
<dbReference type="STRING" id="1188319.OYT1_02207"/>
<keyword evidence="11 15" id="KW-0067">ATP-binding</keyword>
<dbReference type="InterPro" id="IPR002606">
    <property type="entry name" value="Riboflavin_kinase_bac"/>
</dbReference>
<sequence>MLILRGLHSPDPHPVAVTIGNFDGFHLGHQRLLTQLRAAAQARGGYIAVVIFEPHPREFFAPEAAPTRLTSLREKLEMFADFGVDRVHVCRFNRQFSQMSAADFIQALHDELAARFVLIGDDFRFGKGRGGDFAMMEKIGEEVGFEVASMHSVLHDGIRVSSTGIRMALAQGDLRTAHRYLGRPYSISGRVVRGDGLGRQLGFHTANVQMKHNRPPLSGVYVVRAHLEGSTGIAGVANLGVRPTATQANKAVLEVHLFDFAQDIYGKHLRVEFIHKLRDEKKFPDLAALQQQIAHDVAQARLWFEKNG</sequence>
<dbReference type="FunFam" id="3.40.50.620:FF:000021">
    <property type="entry name" value="Riboflavin biosynthesis protein"/>
    <property type="match status" value="1"/>
</dbReference>
<dbReference type="EC" id="2.7.1.26" evidence="15"/>
<feature type="domain" description="Riboflavin kinase" evidence="16">
    <location>
        <begin position="180"/>
        <end position="305"/>
    </location>
</feature>
<proteinExistence type="inferred from homology"/>
<dbReference type="SMART" id="SM00904">
    <property type="entry name" value="Flavokinase"/>
    <property type="match status" value="1"/>
</dbReference>
<dbReference type="SUPFAM" id="SSF82114">
    <property type="entry name" value="Riboflavin kinase-like"/>
    <property type="match status" value="1"/>
</dbReference>
<evidence type="ECO:0000256" key="8">
    <source>
        <dbReference type="ARBA" id="ARBA00022741"/>
    </source>
</evidence>
<dbReference type="Proteomes" id="UP000033070">
    <property type="component" value="Chromosome"/>
</dbReference>
<gene>
    <name evidence="17" type="ORF">OYT1_ch2717</name>
</gene>
<comment type="catalytic activity">
    <reaction evidence="13 15">
        <text>riboflavin + ATP = FMN + ADP + H(+)</text>
        <dbReference type="Rhea" id="RHEA:14357"/>
        <dbReference type="ChEBI" id="CHEBI:15378"/>
        <dbReference type="ChEBI" id="CHEBI:30616"/>
        <dbReference type="ChEBI" id="CHEBI:57986"/>
        <dbReference type="ChEBI" id="CHEBI:58210"/>
        <dbReference type="ChEBI" id="CHEBI:456216"/>
        <dbReference type="EC" id="2.7.1.26"/>
    </reaction>
</comment>
<dbReference type="UniPathway" id="UPA00277">
    <property type="reaction ID" value="UER00407"/>
</dbReference>
<evidence type="ECO:0000256" key="14">
    <source>
        <dbReference type="ARBA" id="ARBA00049494"/>
    </source>
</evidence>
<comment type="pathway">
    <text evidence="2 15">Cofactor biosynthesis; FAD biosynthesis; FAD from FMN: step 1/1.</text>
</comment>
<dbReference type="NCBIfam" id="NF004163">
    <property type="entry name" value="PRK05627.1-6"/>
    <property type="match status" value="1"/>
</dbReference>
<dbReference type="Pfam" id="PF01687">
    <property type="entry name" value="Flavokinase"/>
    <property type="match status" value="1"/>
</dbReference>
<comment type="catalytic activity">
    <reaction evidence="14 15">
        <text>FMN + ATP + H(+) = FAD + diphosphate</text>
        <dbReference type="Rhea" id="RHEA:17237"/>
        <dbReference type="ChEBI" id="CHEBI:15378"/>
        <dbReference type="ChEBI" id="CHEBI:30616"/>
        <dbReference type="ChEBI" id="CHEBI:33019"/>
        <dbReference type="ChEBI" id="CHEBI:57692"/>
        <dbReference type="ChEBI" id="CHEBI:58210"/>
        <dbReference type="EC" id="2.7.7.2"/>
    </reaction>
</comment>
<evidence type="ECO:0000313" key="18">
    <source>
        <dbReference type="Proteomes" id="UP000033070"/>
    </source>
</evidence>
<evidence type="ECO:0000313" key="17">
    <source>
        <dbReference type="EMBL" id="BBE52223.1"/>
    </source>
</evidence>
<evidence type="ECO:0000256" key="5">
    <source>
        <dbReference type="ARBA" id="ARBA00022643"/>
    </source>
</evidence>
<dbReference type="NCBIfam" id="TIGR00083">
    <property type="entry name" value="ribF"/>
    <property type="match status" value="1"/>
</dbReference>
<dbReference type="GO" id="GO:0009231">
    <property type="term" value="P:riboflavin biosynthetic process"/>
    <property type="evidence" value="ECO:0007669"/>
    <property type="project" value="InterPro"/>
</dbReference>
<evidence type="ECO:0000256" key="6">
    <source>
        <dbReference type="ARBA" id="ARBA00022679"/>
    </source>
</evidence>
<organism evidence="17 18">
    <name type="scientific">Ferriphaselus amnicola</name>
    <dbReference type="NCBI Taxonomy" id="1188319"/>
    <lineage>
        <taxon>Bacteria</taxon>
        <taxon>Pseudomonadati</taxon>
        <taxon>Pseudomonadota</taxon>
        <taxon>Betaproteobacteria</taxon>
        <taxon>Nitrosomonadales</taxon>
        <taxon>Gallionellaceae</taxon>
        <taxon>Ferriphaselus</taxon>
    </lineage>
</organism>
<dbReference type="OrthoDB" id="9803667at2"/>
<evidence type="ECO:0000256" key="1">
    <source>
        <dbReference type="ARBA" id="ARBA00002121"/>
    </source>
</evidence>
<keyword evidence="18" id="KW-1185">Reference proteome</keyword>
<evidence type="ECO:0000256" key="12">
    <source>
        <dbReference type="ARBA" id="ARBA00023268"/>
    </source>
</evidence>
<dbReference type="NCBIfam" id="TIGR00125">
    <property type="entry name" value="cyt_tran_rel"/>
    <property type="match status" value="1"/>
</dbReference>
<keyword evidence="8 15" id="KW-0547">Nucleotide-binding</keyword>
<name>A0A2Z6GF21_9PROT</name>
<evidence type="ECO:0000256" key="2">
    <source>
        <dbReference type="ARBA" id="ARBA00004726"/>
    </source>
</evidence>
<dbReference type="PANTHER" id="PTHR22749">
    <property type="entry name" value="RIBOFLAVIN KINASE/FMN ADENYLYLTRANSFERASE"/>
    <property type="match status" value="1"/>
</dbReference>
<dbReference type="GO" id="GO:0005524">
    <property type="term" value="F:ATP binding"/>
    <property type="evidence" value="ECO:0007669"/>
    <property type="project" value="UniProtKB-UniRule"/>
</dbReference>
<dbReference type="Gene3D" id="3.40.50.620">
    <property type="entry name" value="HUPs"/>
    <property type="match status" value="1"/>
</dbReference>
<dbReference type="NCBIfam" id="NF004160">
    <property type="entry name" value="PRK05627.1-3"/>
    <property type="match status" value="1"/>
</dbReference>
<dbReference type="UniPathway" id="UPA00276">
    <property type="reaction ID" value="UER00406"/>
</dbReference>
<dbReference type="RefSeq" id="WP_062627309.1">
    <property type="nucleotide sequence ID" value="NZ_AP018738.1"/>
</dbReference>
<keyword evidence="12" id="KW-0511">Multifunctional enzyme</keyword>
<dbReference type="InterPro" id="IPR023465">
    <property type="entry name" value="Riboflavin_kinase_dom_sf"/>
</dbReference>
<evidence type="ECO:0000259" key="16">
    <source>
        <dbReference type="SMART" id="SM00904"/>
    </source>
</evidence>
<evidence type="ECO:0000256" key="11">
    <source>
        <dbReference type="ARBA" id="ARBA00022840"/>
    </source>
</evidence>
<dbReference type="Pfam" id="PF06574">
    <property type="entry name" value="FAD_syn"/>
    <property type="match status" value="1"/>
</dbReference>
<keyword evidence="5 15" id="KW-0288">FMN</keyword>
<keyword evidence="7 15" id="KW-0548">Nucleotidyltransferase</keyword>
<dbReference type="GO" id="GO:0003919">
    <property type="term" value="F:FMN adenylyltransferase activity"/>
    <property type="evidence" value="ECO:0007669"/>
    <property type="project" value="UniProtKB-UniRule"/>
</dbReference>
<dbReference type="GO" id="GO:0009398">
    <property type="term" value="P:FMN biosynthetic process"/>
    <property type="evidence" value="ECO:0007669"/>
    <property type="project" value="UniProtKB-UniRule"/>
</dbReference>
<keyword evidence="10 15" id="KW-0274">FAD</keyword>
<accession>A0A2Z6GF21</accession>
<dbReference type="GO" id="GO:0006747">
    <property type="term" value="P:FAD biosynthetic process"/>
    <property type="evidence" value="ECO:0007669"/>
    <property type="project" value="UniProtKB-UniRule"/>
</dbReference>
<dbReference type="Gene3D" id="2.40.30.30">
    <property type="entry name" value="Riboflavin kinase-like"/>
    <property type="match status" value="1"/>
</dbReference>
<dbReference type="InterPro" id="IPR015865">
    <property type="entry name" value="Riboflavin_kinase_bac/euk"/>
</dbReference>
<evidence type="ECO:0000256" key="13">
    <source>
        <dbReference type="ARBA" id="ARBA00047880"/>
    </source>
</evidence>
<dbReference type="InterPro" id="IPR015864">
    <property type="entry name" value="FAD_synthase"/>
</dbReference>
<reference evidence="17 18" key="1">
    <citation type="submission" date="2018-06" db="EMBL/GenBank/DDBJ databases">
        <title>OYT1 Genome Sequencing.</title>
        <authorList>
            <person name="Kato S."/>
            <person name="Itoh T."/>
            <person name="Ohkuma M."/>
        </authorList>
    </citation>
    <scope>NUCLEOTIDE SEQUENCE [LARGE SCALE GENOMIC DNA]</scope>
    <source>
        <strain evidence="17 18">OYT1</strain>
    </source>
</reference>
<comment type="similarity">
    <text evidence="15">Belongs to the ribF family.</text>
</comment>
<evidence type="ECO:0000256" key="15">
    <source>
        <dbReference type="PIRNR" id="PIRNR004491"/>
    </source>
</evidence>